<proteinExistence type="predicted"/>
<accession>A0A916TJQ1</accession>
<dbReference type="EMBL" id="BMFA01000005">
    <property type="protein sequence ID" value="GGB47463.1"/>
    <property type="molecule type" value="Genomic_DNA"/>
</dbReference>
<keyword evidence="2" id="KW-1185">Reference proteome</keyword>
<gene>
    <name evidence="1" type="ORF">GCM10011316_19500</name>
</gene>
<evidence type="ECO:0000313" key="2">
    <source>
        <dbReference type="Proteomes" id="UP000605148"/>
    </source>
</evidence>
<reference evidence="1" key="1">
    <citation type="journal article" date="2014" name="Int. J. Syst. Evol. Microbiol.">
        <title>Complete genome sequence of Corynebacterium casei LMG S-19264T (=DSM 44701T), isolated from a smear-ripened cheese.</title>
        <authorList>
            <consortium name="US DOE Joint Genome Institute (JGI-PGF)"/>
            <person name="Walter F."/>
            <person name="Albersmeier A."/>
            <person name="Kalinowski J."/>
            <person name="Ruckert C."/>
        </authorList>
    </citation>
    <scope>NUCLEOTIDE SEQUENCE</scope>
    <source>
        <strain evidence="1">CGMCC 1.12426</strain>
    </source>
</reference>
<protein>
    <submittedName>
        <fullName evidence="1">Uncharacterized protein</fullName>
    </submittedName>
</protein>
<comment type="caution">
    <text evidence="1">The sequence shown here is derived from an EMBL/GenBank/DDBJ whole genome shotgun (WGS) entry which is preliminary data.</text>
</comment>
<dbReference type="Proteomes" id="UP000605148">
    <property type="component" value="Unassembled WGS sequence"/>
</dbReference>
<name>A0A916TJQ1_9HYPH</name>
<dbReference type="AlphaFoldDB" id="A0A916TJQ1"/>
<reference evidence="1" key="2">
    <citation type="submission" date="2020-09" db="EMBL/GenBank/DDBJ databases">
        <authorList>
            <person name="Sun Q."/>
            <person name="Zhou Y."/>
        </authorList>
    </citation>
    <scope>NUCLEOTIDE SEQUENCE</scope>
    <source>
        <strain evidence="1">CGMCC 1.12426</strain>
    </source>
</reference>
<evidence type="ECO:0000313" key="1">
    <source>
        <dbReference type="EMBL" id="GGB47463.1"/>
    </source>
</evidence>
<sequence length="148" mass="16710">MIAYPPTGGGHLMRVAVLLAMIMLSAALSPVIAQERIYCPLPEHGTWVNRYAEPKQITRVEVETKCVDNRVEARIRAFTSCIPRDCKWGWTEATLRDDGSLSVNLIGFLRTKVLTVRAFGDMLDVQEVDVPHDEELPATKQVYNLERK</sequence>
<organism evidence="1 2">
    <name type="scientific">Roseibium aquae</name>
    <dbReference type="NCBI Taxonomy" id="1323746"/>
    <lineage>
        <taxon>Bacteria</taxon>
        <taxon>Pseudomonadati</taxon>
        <taxon>Pseudomonadota</taxon>
        <taxon>Alphaproteobacteria</taxon>
        <taxon>Hyphomicrobiales</taxon>
        <taxon>Stappiaceae</taxon>
        <taxon>Roseibium</taxon>
    </lineage>
</organism>